<dbReference type="InterPro" id="IPR000182">
    <property type="entry name" value="GNAT_dom"/>
</dbReference>
<gene>
    <name evidence="2" type="ORF">SAMN02745178_01950</name>
</gene>
<dbReference type="Pfam" id="PF00583">
    <property type="entry name" value="Acetyltransf_1"/>
    <property type="match status" value="1"/>
</dbReference>
<sequence length="166" mass="18752">MNPTFKQVTKTRYVQLVSELAQEIFVQHYTKLTPKVAAALADKYQSDILTDDEIHSGVINYFLIYLGTEPVGYFALDLGPAGAMCLSRLFLKEKARGQGIGRSIVAYAQKLAEGDGRSRLYMRVWARDLKAEGFAKKCRFRKAETAPVEVLPGTTLDITTWEKLWR</sequence>
<keyword evidence="2" id="KW-0808">Transferase</keyword>
<dbReference type="GeneID" id="93338402"/>
<dbReference type="STRING" id="745368.SAMN02745178_01950"/>
<dbReference type="OrthoDB" id="9773249at2"/>
<feature type="domain" description="N-acetyltransferase" evidence="1">
    <location>
        <begin position="3"/>
        <end position="166"/>
    </location>
</feature>
<evidence type="ECO:0000313" key="2">
    <source>
        <dbReference type="EMBL" id="SKA89612.1"/>
    </source>
</evidence>
<dbReference type="CDD" id="cd04301">
    <property type="entry name" value="NAT_SF"/>
    <property type="match status" value="1"/>
</dbReference>
<dbReference type="InterPro" id="IPR016181">
    <property type="entry name" value="Acyl_CoA_acyltransferase"/>
</dbReference>
<reference evidence="2 3" key="1">
    <citation type="submission" date="2017-02" db="EMBL/GenBank/DDBJ databases">
        <authorList>
            <person name="Peterson S.W."/>
        </authorList>
    </citation>
    <scope>NUCLEOTIDE SEQUENCE [LARGE SCALE GENOMIC DNA]</scope>
    <source>
        <strain evidence="2 3">ATCC 27749</strain>
    </source>
</reference>
<dbReference type="GO" id="GO:0016747">
    <property type="term" value="F:acyltransferase activity, transferring groups other than amino-acyl groups"/>
    <property type="evidence" value="ECO:0007669"/>
    <property type="project" value="InterPro"/>
</dbReference>
<evidence type="ECO:0000259" key="1">
    <source>
        <dbReference type="PROSITE" id="PS51186"/>
    </source>
</evidence>
<name>A0A1T4XJ58_9FIRM</name>
<dbReference type="EMBL" id="FUYF01000011">
    <property type="protein sequence ID" value="SKA89612.1"/>
    <property type="molecule type" value="Genomic_DNA"/>
</dbReference>
<dbReference type="SUPFAM" id="SSF55729">
    <property type="entry name" value="Acyl-CoA N-acyltransferases (Nat)"/>
    <property type="match status" value="1"/>
</dbReference>
<accession>A0A1T4XJ58</accession>
<dbReference type="Proteomes" id="UP000190286">
    <property type="component" value="Unassembled WGS sequence"/>
</dbReference>
<dbReference type="Gene3D" id="3.40.630.30">
    <property type="match status" value="1"/>
</dbReference>
<dbReference type="PROSITE" id="PS51186">
    <property type="entry name" value="GNAT"/>
    <property type="match status" value="1"/>
</dbReference>
<dbReference type="AlphaFoldDB" id="A0A1T4XJ58"/>
<protein>
    <submittedName>
        <fullName evidence="2">Acetyltransferase (GNAT) family protein</fullName>
    </submittedName>
</protein>
<evidence type="ECO:0000313" key="3">
    <source>
        <dbReference type="Proteomes" id="UP000190286"/>
    </source>
</evidence>
<keyword evidence="3" id="KW-1185">Reference proteome</keyword>
<proteinExistence type="predicted"/>
<dbReference type="RefSeq" id="WP_078784850.1">
    <property type="nucleotide sequence ID" value="NZ_CABIYV010000010.1"/>
</dbReference>
<organism evidence="2 3">
    <name type="scientific">Gemmiger formicilis</name>
    <dbReference type="NCBI Taxonomy" id="745368"/>
    <lineage>
        <taxon>Bacteria</taxon>
        <taxon>Bacillati</taxon>
        <taxon>Bacillota</taxon>
        <taxon>Clostridia</taxon>
        <taxon>Eubacteriales</taxon>
        <taxon>Gemmiger</taxon>
    </lineage>
</organism>